<keyword evidence="2" id="KW-1185">Reference proteome</keyword>
<evidence type="ECO:0008006" key="3">
    <source>
        <dbReference type="Google" id="ProtNLM"/>
    </source>
</evidence>
<dbReference type="Pfam" id="PF11294">
    <property type="entry name" value="DUF3095"/>
    <property type="match status" value="1"/>
</dbReference>
<dbReference type="EMBL" id="FNQK01000025">
    <property type="protein sequence ID" value="SEA67993.1"/>
    <property type="molecule type" value="Genomic_DNA"/>
</dbReference>
<gene>
    <name evidence="1" type="ORF">SAMN04487990_1257</name>
</gene>
<proteinExistence type="predicted"/>
<evidence type="ECO:0000313" key="1">
    <source>
        <dbReference type="EMBL" id="SEA67993.1"/>
    </source>
</evidence>
<dbReference type="Proteomes" id="UP000198846">
    <property type="component" value="Unassembled WGS sequence"/>
</dbReference>
<organism evidence="1 2">
    <name type="scientific">Bizionia paragorgiae</name>
    <dbReference type="NCBI Taxonomy" id="283786"/>
    <lineage>
        <taxon>Bacteria</taxon>
        <taxon>Pseudomonadati</taxon>
        <taxon>Bacteroidota</taxon>
        <taxon>Flavobacteriia</taxon>
        <taxon>Flavobacteriales</taxon>
        <taxon>Flavobacteriaceae</taxon>
        <taxon>Bizionia</taxon>
    </lineage>
</organism>
<protein>
    <recommendedName>
        <fullName evidence="3">DUF3095 domain-containing protein</fullName>
    </recommendedName>
</protein>
<dbReference type="InterPro" id="IPR021445">
    <property type="entry name" value="DUF3095"/>
</dbReference>
<dbReference type="STRING" id="283786.SAMN04487990_1257"/>
<name>A0A1H4D587_BIZPA</name>
<sequence>MEVFQRIPKDWYIVVTDIKGSTAAVESGYSELVNLIASGSIIAALNIASKYEIDIPFFFGGDGATLLVPSVLLGETMEALSLHKENIKKEFAINLRVGNRSVSYVYENNQELKIAKARVNTLHTIPIVLGNGLHFAENAIKSNDKELSVADPSKASLDLNGMECRWNKIPPPENSNEVVTLLVDALIESEQASVFQNVLEKTDEIYGSLTHRNPISIPKLKLNFDYKRIKTELKASNQKLGIINFLKVWVMGVIGKYYYLPNSKGKAYLNELIQLSDILVIDGRINMVISGTTKQRQLLIDYLDGLEKDKRIIYGIHVSNESIMSCYVRDRNAKHIHFVDGGSSGYTRAAKVLKEKIQHRR</sequence>
<accession>A0A1H4D587</accession>
<dbReference type="AlphaFoldDB" id="A0A1H4D587"/>
<evidence type="ECO:0000313" key="2">
    <source>
        <dbReference type="Proteomes" id="UP000198846"/>
    </source>
</evidence>
<reference evidence="1 2" key="1">
    <citation type="submission" date="2016-10" db="EMBL/GenBank/DDBJ databases">
        <authorList>
            <person name="de Groot N.N."/>
        </authorList>
    </citation>
    <scope>NUCLEOTIDE SEQUENCE [LARGE SCALE GENOMIC DNA]</scope>
    <source>
        <strain evidence="1 2">DSM 23842</strain>
    </source>
</reference>